<dbReference type="SMART" id="SM00235">
    <property type="entry name" value="ZnMc"/>
    <property type="match status" value="1"/>
</dbReference>
<feature type="binding site" evidence="3">
    <location>
        <position position="123"/>
    </location>
    <ligand>
        <name>Zn(2+)</name>
        <dbReference type="ChEBI" id="CHEBI:29105"/>
        <note>catalytic</note>
    </ligand>
</feature>
<dbReference type="PANTHER" id="PTHR10127">
    <property type="entry name" value="DISCOIDIN, CUB, EGF, LAMININ , AND ZINC METALLOPROTEASE DOMAIN CONTAINING"/>
    <property type="match status" value="1"/>
</dbReference>
<comment type="function">
    <text evidence="2">Zinc metalloprotease. Provoques deadhesion of endothelial cells from cell cultures, and also degradation of fibronectin, fibrinogen and gelatin in vitro. Its role in the venom is not fully understood but it might act as a spreading factor that facilitates diffusion of other venom toxins. Alternatively, it might be involved in the proteolytic processing of other venom toxins or it might play a role in extra-oral digestion of prey.</text>
</comment>
<dbReference type="SUPFAM" id="SSF55486">
    <property type="entry name" value="Metalloproteases ('zincins'), catalytic domain"/>
    <property type="match status" value="1"/>
</dbReference>
<dbReference type="InterPro" id="IPR006026">
    <property type="entry name" value="Peptidase_Metallo"/>
</dbReference>
<accession>A0ABQ8JEC6</accession>
<evidence type="ECO:0000259" key="5">
    <source>
        <dbReference type="PROSITE" id="PS51864"/>
    </source>
</evidence>
<comment type="subunit">
    <text evidence="1">Monomer.</text>
</comment>
<comment type="cofactor">
    <cofactor evidence="3 4">
        <name>Zn(2+)</name>
        <dbReference type="ChEBI" id="CHEBI:29105"/>
    </cofactor>
    <text evidence="3 4">Binds 1 zinc ion per subunit.</text>
</comment>
<dbReference type="Gene3D" id="3.40.390.10">
    <property type="entry name" value="Collagenase (Catalytic Domain)"/>
    <property type="match status" value="1"/>
</dbReference>
<dbReference type="PRINTS" id="PR00480">
    <property type="entry name" value="ASTACIN"/>
</dbReference>
<keyword evidence="3 4" id="KW-0479">Metal-binding</keyword>
<reference evidence="6 7" key="1">
    <citation type="journal article" date="2018" name="J. Allergy Clin. Immunol.">
        <title>High-quality assembly of Dermatophagoides pteronyssinus genome and transcriptome reveals a wide range of novel allergens.</title>
        <authorList>
            <person name="Liu X.Y."/>
            <person name="Yang K.Y."/>
            <person name="Wang M.Q."/>
            <person name="Kwok J.S."/>
            <person name="Zeng X."/>
            <person name="Yang Z."/>
            <person name="Xiao X.J."/>
            <person name="Lau C.P."/>
            <person name="Li Y."/>
            <person name="Huang Z.M."/>
            <person name="Ba J.G."/>
            <person name="Yim A.K."/>
            <person name="Ouyang C.Y."/>
            <person name="Ngai S.M."/>
            <person name="Chan T.F."/>
            <person name="Leung E.L."/>
            <person name="Liu L."/>
            <person name="Liu Z.G."/>
            <person name="Tsui S.K."/>
        </authorList>
    </citation>
    <scope>NUCLEOTIDE SEQUENCE [LARGE SCALE GENOMIC DNA]</scope>
    <source>
        <strain evidence="6">Derp</strain>
    </source>
</reference>
<protein>
    <recommendedName>
        <fullName evidence="4">Metalloendopeptidase</fullName>
        <ecNumber evidence="4">3.4.24.-</ecNumber>
    </recommendedName>
</protein>
<dbReference type="EC" id="3.4.24.-" evidence="4"/>
<dbReference type="InterPro" id="IPR024079">
    <property type="entry name" value="MetalloPept_cat_dom_sf"/>
</dbReference>
<evidence type="ECO:0000256" key="3">
    <source>
        <dbReference type="PROSITE-ProRule" id="PRU01211"/>
    </source>
</evidence>
<evidence type="ECO:0000313" key="7">
    <source>
        <dbReference type="Proteomes" id="UP000887458"/>
    </source>
</evidence>
<reference evidence="6 7" key="2">
    <citation type="journal article" date="2022" name="Mol. Biol. Evol.">
        <title>Comparative Genomics Reveals Insights into the Divergent Evolution of Astigmatic Mites and Household Pest Adaptations.</title>
        <authorList>
            <person name="Xiong Q."/>
            <person name="Wan A.T."/>
            <person name="Liu X."/>
            <person name="Fung C.S."/>
            <person name="Xiao X."/>
            <person name="Malainual N."/>
            <person name="Hou J."/>
            <person name="Wang L."/>
            <person name="Wang M."/>
            <person name="Yang K.Y."/>
            <person name="Cui Y."/>
            <person name="Leung E.L."/>
            <person name="Nong W."/>
            <person name="Shin S.K."/>
            <person name="Au S.W."/>
            <person name="Jeong K.Y."/>
            <person name="Chew F.T."/>
            <person name="Hui J.H."/>
            <person name="Leung T.F."/>
            <person name="Tungtrongchitr A."/>
            <person name="Zhong N."/>
            <person name="Liu Z."/>
            <person name="Tsui S.K."/>
        </authorList>
    </citation>
    <scope>NUCLEOTIDE SEQUENCE [LARGE SCALE GENOMIC DNA]</scope>
    <source>
        <strain evidence="6">Derp</strain>
    </source>
</reference>
<dbReference type="PANTHER" id="PTHR10127:SF883">
    <property type="entry name" value="ZINC METALLOPROTEINASE NAS-8"/>
    <property type="match status" value="1"/>
</dbReference>
<dbReference type="InterPro" id="IPR001506">
    <property type="entry name" value="Peptidase_M12A"/>
</dbReference>
<keyword evidence="3 4" id="KW-0862">Zinc</keyword>
<feature type="active site" evidence="3">
    <location>
        <position position="124"/>
    </location>
</feature>
<feature type="binding site" evidence="3">
    <location>
        <position position="133"/>
    </location>
    <ligand>
        <name>Zn(2+)</name>
        <dbReference type="ChEBI" id="CHEBI:29105"/>
        <note>catalytic</note>
    </ligand>
</feature>
<evidence type="ECO:0000313" key="6">
    <source>
        <dbReference type="EMBL" id="KAH9420966.1"/>
    </source>
</evidence>
<feature type="domain" description="Peptidase M12A" evidence="5">
    <location>
        <begin position="13"/>
        <end position="242"/>
    </location>
</feature>
<evidence type="ECO:0000256" key="4">
    <source>
        <dbReference type="RuleBase" id="RU361183"/>
    </source>
</evidence>
<evidence type="ECO:0000256" key="1">
    <source>
        <dbReference type="ARBA" id="ARBA00011245"/>
    </source>
</evidence>
<proteinExistence type="predicted"/>
<organism evidence="6 7">
    <name type="scientific">Dermatophagoides pteronyssinus</name>
    <name type="common">European house dust mite</name>
    <dbReference type="NCBI Taxonomy" id="6956"/>
    <lineage>
        <taxon>Eukaryota</taxon>
        <taxon>Metazoa</taxon>
        <taxon>Ecdysozoa</taxon>
        <taxon>Arthropoda</taxon>
        <taxon>Chelicerata</taxon>
        <taxon>Arachnida</taxon>
        <taxon>Acari</taxon>
        <taxon>Acariformes</taxon>
        <taxon>Sarcoptiformes</taxon>
        <taxon>Astigmata</taxon>
        <taxon>Psoroptidia</taxon>
        <taxon>Analgoidea</taxon>
        <taxon>Pyroglyphidae</taxon>
        <taxon>Dermatophagoidinae</taxon>
        <taxon>Dermatophagoides</taxon>
    </lineage>
</organism>
<sequence>MNKDIALKNHWSNSDDTEIGLWKDGRIPYLLDEYLMNHHKGIILEAMNDFHMHTCIRFIPYESKHKYYMYMKKGKKYSTYPGINVVNNKTEVVLDLDYEHETKRNKTKIKTQTKMERLRAIRHELAHVVGLFHEHQRPDRDNFIETIQKSCSCTLLINNSDWNCNPLTKISYFSMNKNIRNPIVTIVDTNISEWFNHVVDQESITFYPDCFIQKDSQPMPIVFKYELSNYDIQKIKKLYNCK</sequence>
<dbReference type="Proteomes" id="UP000887458">
    <property type="component" value="Unassembled WGS sequence"/>
</dbReference>
<comment type="caution">
    <text evidence="6">The sequence shown here is derived from an EMBL/GenBank/DDBJ whole genome shotgun (WGS) entry which is preliminary data.</text>
</comment>
<evidence type="ECO:0000256" key="2">
    <source>
        <dbReference type="ARBA" id="ARBA00025529"/>
    </source>
</evidence>
<dbReference type="PROSITE" id="PS51864">
    <property type="entry name" value="ASTACIN"/>
    <property type="match status" value="1"/>
</dbReference>
<dbReference type="Pfam" id="PF01400">
    <property type="entry name" value="Astacin"/>
    <property type="match status" value="2"/>
</dbReference>
<gene>
    <name evidence="6" type="ORF">DERP_001406</name>
</gene>
<keyword evidence="3 4" id="KW-0645">Protease</keyword>
<keyword evidence="3 4" id="KW-0482">Metalloprotease</keyword>
<name>A0ABQ8JEC6_DERPT</name>
<keyword evidence="7" id="KW-1185">Reference proteome</keyword>
<keyword evidence="3 4" id="KW-0378">Hydrolase</keyword>
<comment type="caution">
    <text evidence="3">Lacks conserved residue(s) required for the propagation of feature annotation.</text>
</comment>
<dbReference type="EMBL" id="NJHN03000047">
    <property type="protein sequence ID" value="KAH9420966.1"/>
    <property type="molecule type" value="Genomic_DNA"/>
</dbReference>
<feature type="binding site" evidence="3">
    <location>
        <position position="127"/>
    </location>
    <ligand>
        <name>Zn(2+)</name>
        <dbReference type="ChEBI" id="CHEBI:29105"/>
        <note>catalytic</note>
    </ligand>
</feature>